<comment type="caution">
    <text evidence="1">The sequence shown here is derived from an EMBL/GenBank/DDBJ whole genome shotgun (WGS) entry which is preliminary data.</text>
</comment>
<dbReference type="AlphaFoldDB" id="A0A4Y8PB57"/>
<accession>A0A4Y8PB57</accession>
<reference evidence="1 2" key="1">
    <citation type="submission" date="2016-05" db="EMBL/GenBank/DDBJ databases">
        <title>Diversity and Homogeneity among Thermoacidophilic Verrucomicrobia Methanotrophs Linked with Geographical Origin.</title>
        <authorList>
            <person name="Erikstad H.-A."/>
            <person name="Smestad N.B."/>
            <person name="Ceballos R.M."/>
            <person name="Birkeland N.-K."/>
        </authorList>
    </citation>
    <scope>NUCLEOTIDE SEQUENCE [LARGE SCALE GENOMIC DNA]</scope>
    <source>
        <strain evidence="1 2">Phi</strain>
    </source>
</reference>
<protein>
    <submittedName>
        <fullName evidence="1">Uncharacterized protein</fullName>
    </submittedName>
</protein>
<name>A0A4Y8PB57_9BACT</name>
<proteinExistence type="predicted"/>
<evidence type="ECO:0000313" key="2">
    <source>
        <dbReference type="Proteomes" id="UP000297713"/>
    </source>
</evidence>
<dbReference type="OrthoDB" id="195051at2"/>
<dbReference type="Proteomes" id="UP000297713">
    <property type="component" value="Unassembled WGS sequence"/>
</dbReference>
<dbReference type="EMBL" id="LXQC01000143">
    <property type="protein sequence ID" value="TFE68192.1"/>
    <property type="molecule type" value="Genomic_DNA"/>
</dbReference>
<organism evidence="1 2">
    <name type="scientific">Methylacidiphilum caldifontis</name>
    <dbReference type="NCBI Taxonomy" id="2795386"/>
    <lineage>
        <taxon>Bacteria</taxon>
        <taxon>Pseudomonadati</taxon>
        <taxon>Verrucomicrobiota</taxon>
        <taxon>Methylacidiphilae</taxon>
        <taxon>Methylacidiphilales</taxon>
        <taxon>Methylacidiphilaceae</taxon>
        <taxon>Methylacidiphilum (ex Ratnadevi et al. 2023)</taxon>
    </lineage>
</organism>
<dbReference type="RefSeq" id="WP_134440252.1">
    <property type="nucleotide sequence ID" value="NZ_LXQC01000143.1"/>
</dbReference>
<gene>
    <name evidence="1" type="ORF">A7Q10_00700</name>
</gene>
<keyword evidence="2" id="KW-1185">Reference proteome</keyword>
<sequence>MSNEPYGTLLGAISLDGKFLTQEFSLDLLCQRLLTLKEDSIEILTDLDWTIPSHFRFKKFNPQSFDLNVASLKAPFFLLCSPLANKLALEVGIVRRISVLWTPSFYLGKKQYLFDAFLAANKRIKLNLESWEIFPEGCACHYKIAKH</sequence>
<evidence type="ECO:0000313" key="1">
    <source>
        <dbReference type="EMBL" id="TFE68192.1"/>
    </source>
</evidence>